<evidence type="ECO:0000313" key="2">
    <source>
        <dbReference type="EMBL" id="ADZ92956.1"/>
    </source>
</evidence>
<dbReference type="RefSeq" id="WP_013662858.1">
    <property type="nucleotide sequence ID" value="NC_015276.1"/>
</dbReference>
<dbReference type="AlphaFoldDB" id="F2JWT9"/>
<dbReference type="Pfam" id="PF13676">
    <property type="entry name" value="TIR_2"/>
    <property type="match status" value="1"/>
</dbReference>
<dbReference type="InterPro" id="IPR000157">
    <property type="entry name" value="TIR_dom"/>
</dbReference>
<evidence type="ECO:0000259" key="1">
    <source>
        <dbReference type="PROSITE" id="PS50104"/>
    </source>
</evidence>
<evidence type="ECO:0000313" key="3">
    <source>
        <dbReference type="Proteomes" id="UP000001062"/>
    </source>
</evidence>
<keyword evidence="3" id="KW-1185">Reference proteome</keyword>
<proteinExistence type="predicted"/>
<dbReference type="SMART" id="SM00255">
    <property type="entry name" value="TIR"/>
    <property type="match status" value="1"/>
</dbReference>
<dbReference type="GO" id="GO:0007165">
    <property type="term" value="P:signal transduction"/>
    <property type="evidence" value="ECO:0007669"/>
    <property type="project" value="InterPro"/>
</dbReference>
<dbReference type="eggNOG" id="COG4916">
    <property type="taxonomic scope" value="Bacteria"/>
</dbReference>
<feature type="domain" description="TIR" evidence="1">
    <location>
        <begin position="1"/>
        <end position="134"/>
    </location>
</feature>
<sequence>MAFDIFISHASEDKEIVARPIASFLDENTELTVWYDEFTLNPGDSLSEKIDYGLANSRYGLVVISPAFMSKNWPKKELRGLNALNVEGQNKLIPVWHNVAKEEVISFSPTIADVYALNTANGVSSVCDEIIKVVVSVETSIDELIDKAQKLLKDGEFELSVMSASKALRQHLEFIALQRLGPKYFRKKGIKRFSLLQLLDALHSKGGIIPKDSESEIDRKKLNSLRNIAVHGSKKKELGFKNSNAFIVQVRIIIRESKI</sequence>
<dbReference type="KEGG" id="mme:Marme_3746"/>
<dbReference type="EMBL" id="CP002583">
    <property type="protein sequence ID" value="ADZ92956.1"/>
    <property type="molecule type" value="Genomic_DNA"/>
</dbReference>
<dbReference type="InterPro" id="IPR035897">
    <property type="entry name" value="Toll_tir_struct_dom_sf"/>
</dbReference>
<organism evidence="2 3">
    <name type="scientific">Marinomonas mediterranea (strain ATCC 700492 / JCM 21426 / NBRC 103028 / MMB-1)</name>
    <dbReference type="NCBI Taxonomy" id="717774"/>
    <lineage>
        <taxon>Bacteria</taxon>
        <taxon>Pseudomonadati</taxon>
        <taxon>Pseudomonadota</taxon>
        <taxon>Gammaproteobacteria</taxon>
        <taxon>Oceanospirillales</taxon>
        <taxon>Oceanospirillaceae</taxon>
        <taxon>Marinomonas</taxon>
    </lineage>
</organism>
<gene>
    <name evidence="2" type="ordered locus">Marme_3746</name>
</gene>
<dbReference type="PROSITE" id="PS50104">
    <property type="entry name" value="TIR"/>
    <property type="match status" value="1"/>
</dbReference>
<dbReference type="SUPFAM" id="SSF52200">
    <property type="entry name" value="Toll/Interleukin receptor TIR domain"/>
    <property type="match status" value="1"/>
</dbReference>
<dbReference type="HOGENOM" id="CLU_1072844_0_0_6"/>
<dbReference type="Gene3D" id="3.40.50.10140">
    <property type="entry name" value="Toll/interleukin-1 receptor homology (TIR) domain"/>
    <property type="match status" value="1"/>
</dbReference>
<protein>
    <submittedName>
        <fullName evidence="2">TIR protein</fullName>
    </submittedName>
</protein>
<dbReference type="PATRIC" id="fig|717774.3.peg.3860"/>
<accession>F2JWT9</accession>
<name>F2JWT9_MARM1</name>
<dbReference type="STRING" id="717774.Marme_3746"/>
<dbReference type="Proteomes" id="UP000001062">
    <property type="component" value="Chromosome"/>
</dbReference>
<reference evidence="2 3" key="1">
    <citation type="journal article" date="2012" name="Stand. Genomic Sci.">
        <title>Complete genome sequence of the melanogenic marine bacterium Marinomonas mediterranea type strain (MMB-1(T)).</title>
        <authorList>
            <person name="Lucas-Elio P."/>
            <person name="Goodwin L."/>
            <person name="Woyke T."/>
            <person name="Pitluck S."/>
            <person name="Nolan M."/>
            <person name="Kyrpides N.C."/>
            <person name="Detter J.C."/>
            <person name="Copeland A."/>
            <person name="Teshima H."/>
            <person name="Bruce D."/>
            <person name="Detter C."/>
            <person name="Tapia R."/>
            <person name="Han S."/>
            <person name="Land M.L."/>
            <person name="Ivanova N."/>
            <person name="Mikhailova N."/>
            <person name="Johnston A.W."/>
            <person name="Sanchez-Amat A."/>
        </authorList>
    </citation>
    <scope>NUCLEOTIDE SEQUENCE [LARGE SCALE GENOMIC DNA]</scope>
    <source>
        <strain evidence="3">ATCC 700492 / JCM 21426 / NBRC 103028 / MMB-1</strain>
    </source>
</reference>